<dbReference type="PROSITE" id="PS51257">
    <property type="entry name" value="PROKAR_LIPOPROTEIN"/>
    <property type="match status" value="1"/>
</dbReference>
<evidence type="ECO:0000313" key="3">
    <source>
        <dbReference type="Proteomes" id="UP001501461"/>
    </source>
</evidence>
<organism evidence="2 3">
    <name type="scientific">Yaniella flava</name>
    <dbReference type="NCBI Taxonomy" id="287930"/>
    <lineage>
        <taxon>Bacteria</taxon>
        <taxon>Bacillati</taxon>
        <taxon>Actinomycetota</taxon>
        <taxon>Actinomycetes</taxon>
        <taxon>Micrococcales</taxon>
        <taxon>Micrococcaceae</taxon>
        <taxon>Yaniella</taxon>
    </lineage>
</organism>
<evidence type="ECO:0008006" key="4">
    <source>
        <dbReference type="Google" id="ProtNLM"/>
    </source>
</evidence>
<dbReference type="EMBL" id="BAAAMN010000014">
    <property type="protein sequence ID" value="GAA2031372.1"/>
    <property type="molecule type" value="Genomic_DNA"/>
</dbReference>
<name>A0ABN2U895_9MICC</name>
<reference evidence="2 3" key="1">
    <citation type="journal article" date="2019" name="Int. J. Syst. Evol. Microbiol.">
        <title>The Global Catalogue of Microorganisms (GCM) 10K type strain sequencing project: providing services to taxonomists for standard genome sequencing and annotation.</title>
        <authorList>
            <consortium name="The Broad Institute Genomics Platform"/>
            <consortium name="The Broad Institute Genome Sequencing Center for Infectious Disease"/>
            <person name="Wu L."/>
            <person name="Ma J."/>
        </authorList>
    </citation>
    <scope>NUCLEOTIDE SEQUENCE [LARGE SCALE GENOMIC DNA]</scope>
    <source>
        <strain evidence="2 3">JCM 13595</strain>
    </source>
</reference>
<dbReference type="RefSeq" id="WP_343956468.1">
    <property type="nucleotide sequence ID" value="NZ_BAAAMN010000014.1"/>
</dbReference>
<evidence type="ECO:0000313" key="2">
    <source>
        <dbReference type="EMBL" id="GAA2031372.1"/>
    </source>
</evidence>
<keyword evidence="3" id="KW-1185">Reference proteome</keyword>
<proteinExistence type="predicted"/>
<evidence type="ECO:0000256" key="1">
    <source>
        <dbReference type="SAM" id="MobiDB-lite"/>
    </source>
</evidence>
<comment type="caution">
    <text evidence="2">The sequence shown here is derived from an EMBL/GenBank/DDBJ whole genome shotgun (WGS) entry which is preliminary data.</text>
</comment>
<gene>
    <name evidence="2" type="ORF">GCM10009720_09560</name>
</gene>
<accession>A0ABN2U895</accession>
<dbReference type="Proteomes" id="UP001501461">
    <property type="component" value="Unassembled WGS sequence"/>
</dbReference>
<feature type="region of interest" description="Disordered" evidence="1">
    <location>
        <begin position="107"/>
        <end position="140"/>
    </location>
</feature>
<protein>
    <recommendedName>
        <fullName evidence="4">Lipoprotein</fullName>
    </recommendedName>
</protein>
<sequence length="140" mass="14968">MKTKRLVTTTFISLLGITGLTGCGGSDTAAETCQKIESIQDEHGDNIFPRVSGASIRGGEAAEELDAVYSDWQEVGNAASDEKLSSAMSDMELVFDDYQEYISAYLDEDADEANSPDDKKDNREIAQSSGAIIDGVCGEV</sequence>